<evidence type="ECO:0000256" key="3">
    <source>
        <dbReference type="ARBA" id="ARBA00004286"/>
    </source>
</evidence>
<dbReference type="InterPro" id="IPR019542">
    <property type="entry name" value="Enhancer_polycomb-like_N"/>
</dbReference>
<evidence type="ECO:0000256" key="14">
    <source>
        <dbReference type="ARBA" id="ARBA00023212"/>
    </source>
</evidence>
<dbReference type="EMBL" id="OZ035834">
    <property type="protein sequence ID" value="CAL1576259.1"/>
    <property type="molecule type" value="Genomic_DNA"/>
</dbReference>
<evidence type="ECO:0000256" key="10">
    <source>
        <dbReference type="ARBA" id="ARBA00022833"/>
    </source>
</evidence>
<evidence type="ECO:0000256" key="8">
    <source>
        <dbReference type="ARBA" id="ARBA00022737"/>
    </source>
</evidence>
<keyword evidence="4" id="KW-0158">Chromosome</keyword>
<dbReference type="GO" id="GO:0000123">
    <property type="term" value="C:histone acetyltransferase complex"/>
    <property type="evidence" value="ECO:0007669"/>
    <property type="project" value="TreeGrafter"/>
</dbReference>
<evidence type="ECO:0000256" key="6">
    <source>
        <dbReference type="ARBA" id="ARBA00022703"/>
    </source>
</evidence>
<dbReference type="InterPro" id="IPR019787">
    <property type="entry name" value="Znf_PHD-finger"/>
</dbReference>
<dbReference type="PROSITE" id="PS51805">
    <property type="entry name" value="EPHD"/>
    <property type="match status" value="1"/>
</dbReference>
<proteinExistence type="inferred from homology"/>
<feature type="domain" description="PHD-type" evidence="24">
    <location>
        <begin position="447"/>
        <end position="520"/>
    </location>
</feature>
<evidence type="ECO:0000256" key="21">
    <source>
        <dbReference type="PROSITE-ProRule" id="PRU00146"/>
    </source>
</evidence>
<name>A0AAV2JM29_KNICA</name>
<comment type="subcellular location">
    <subcellularLocation>
        <location evidence="3">Chromosome</location>
    </subcellularLocation>
    <subcellularLocation>
        <location evidence="1">Cytoplasm</location>
        <location evidence="1">Cytoskeleton</location>
        <location evidence="1">Cilium basal body</location>
    </subcellularLocation>
    <subcellularLocation>
        <location evidence="2">Nucleus</location>
    </subcellularLocation>
</comment>
<evidence type="ECO:0000256" key="5">
    <source>
        <dbReference type="ARBA" id="ARBA00022490"/>
    </source>
</evidence>
<evidence type="ECO:0000256" key="9">
    <source>
        <dbReference type="ARBA" id="ARBA00022771"/>
    </source>
</evidence>
<evidence type="ECO:0000256" key="18">
    <source>
        <dbReference type="ARBA" id="ARBA00040212"/>
    </source>
</evidence>
<evidence type="ECO:0000256" key="17">
    <source>
        <dbReference type="ARBA" id="ARBA00038371"/>
    </source>
</evidence>
<dbReference type="CDD" id="cd15573">
    <property type="entry name" value="PHD_JADE"/>
    <property type="match status" value="1"/>
</dbReference>
<evidence type="ECO:0000256" key="22">
    <source>
        <dbReference type="SAM" id="MobiDB-lite"/>
    </source>
</evidence>
<dbReference type="Pfam" id="PF13832">
    <property type="entry name" value="zf-HC5HC2H_2"/>
    <property type="match status" value="1"/>
</dbReference>
<keyword evidence="9 21" id="KW-0863">Zinc-finger</keyword>
<feature type="domain" description="PHD-type" evidence="23">
    <location>
        <begin position="395"/>
        <end position="445"/>
    </location>
</feature>
<evidence type="ECO:0000256" key="15">
    <source>
        <dbReference type="ARBA" id="ARBA00023242"/>
    </source>
</evidence>
<feature type="region of interest" description="Disordered" evidence="22">
    <location>
        <begin position="190"/>
        <end position="236"/>
    </location>
</feature>
<dbReference type="GO" id="GO:0006357">
    <property type="term" value="P:regulation of transcription by RNA polymerase II"/>
    <property type="evidence" value="ECO:0007669"/>
    <property type="project" value="TreeGrafter"/>
</dbReference>
<keyword evidence="26" id="KW-1185">Reference proteome</keyword>
<dbReference type="PROSITE" id="PS01359">
    <property type="entry name" value="ZF_PHD_1"/>
    <property type="match status" value="1"/>
</dbReference>
<keyword evidence="8" id="KW-0677">Repeat</keyword>
<reference evidence="25 26" key="1">
    <citation type="submission" date="2024-04" db="EMBL/GenBank/DDBJ databases">
        <authorList>
            <person name="Waldvogel A.-M."/>
            <person name="Schoenle A."/>
        </authorList>
    </citation>
    <scope>NUCLEOTIDE SEQUENCE [LARGE SCALE GENOMIC DNA]</scope>
</reference>
<keyword evidence="11" id="KW-0805">Transcription regulation</keyword>
<dbReference type="GO" id="GO:0006915">
    <property type="term" value="P:apoptotic process"/>
    <property type="evidence" value="ECO:0007669"/>
    <property type="project" value="UniProtKB-KW"/>
</dbReference>
<evidence type="ECO:0000313" key="25">
    <source>
        <dbReference type="EMBL" id="CAL1576259.1"/>
    </source>
</evidence>
<keyword evidence="15" id="KW-0539">Nucleus</keyword>
<dbReference type="Pfam" id="PF10513">
    <property type="entry name" value="EPL1"/>
    <property type="match status" value="1"/>
</dbReference>
<keyword evidence="5" id="KW-0963">Cytoplasm</keyword>
<sequence>MEDLLKNIRLGRTLPSSVRGRQCTQTGCKVTLKPVCGADTALLCPRASVHSDRVRCVERTLPSSVRGRQCTQTGCKVTLKPVCGADTALLCPRASVHSDRVRCVERTLPSSVRGRQCTQTGCKVTLKPVCGADTALLCPRASVHSDRVRCVERTLPSSVRGRQCTQTGRDPRSSAAATCDSTHLFSLMKMMKRSRNPSSSDDSDSGRLRPEPSGLRAGNSTCWSQRSSHRRAAGHKPSEVFRTDLITAMKLADSTPLKPHDFYVLGDAWRQEWEKGVQVPVCPEGLPRANVRELCDRSKDVMFVRPKKLIRSSGSEALGYVDICTLSEGTCRYDLDQQDQRWLEATNQELRRMALPAVDEVTMERVLEELERSCHAHMAVAVETQEGLGIEFDEDVVCEVCRSPDGEENNEMVFCDKCNVCVHQACYGIQKVPSGSWLCRTCALGIVPKCQLCPRSGGAMKPTRSGTKWVHVSCALWIPEVSIGNPEKMEPITNVSHIHSSRWTLICCICKEKSGACIQV</sequence>
<evidence type="ECO:0000256" key="7">
    <source>
        <dbReference type="ARBA" id="ARBA00022723"/>
    </source>
</evidence>
<dbReference type="PROSITE" id="PS50016">
    <property type="entry name" value="ZF_PHD_2"/>
    <property type="match status" value="1"/>
</dbReference>
<evidence type="ECO:0000313" key="26">
    <source>
        <dbReference type="Proteomes" id="UP001497482"/>
    </source>
</evidence>
<dbReference type="SUPFAM" id="SSF57903">
    <property type="entry name" value="FYVE/PHD zinc finger"/>
    <property type="match status" value="1"/>
</dbReference>
<evidence type="ECO:0000259" key="23">
    <source>
        <dbReference type="PROSITE" id="PS50016"/>
    </source>
</evidence>
<evidence type="ECO:0000256" key="13">
    <source>
        <dbReference type="ARBA" id="ARBA00023163"/>
    </source>
</evidence>
<evidence type="ECO:0000256" key="4">
    <source>
        <dbReference type="ARBA" id="ARBA00022454"/>
    </source>
</evidence>
<keyword evidence="16" id="KW-0966">Cell projection</keyword>
<evidence type="ECO:0000256" key="20">
    <source>
        <dbReference type="ARBA" id="ARBA00042970"/>
    </source>
</evidence>
<evidence type="ECO:0000256" key="16">
    <source>
        <dbReference type="ARBA" id="ARBA00023273"/>
    </source>
</evidence>
<dbReference type="GO" id="GO:0005634">
    <property type="term" value="C:nucleus"/>
    <property type="evidence" value="ECO:0007669"/>
    <property type="project" value="UniProtKB-SubCell"/>
</dbReference>
<dbReference type="FunFam" id="3.30.40.10:FF:000004">
    <property type="entry name" value="Jade family PHD finger 2"/>
    <property type="match status" value="1"/>
</dbReference>
<keyword evidence="7" id="KW-0479">Metal-binding</keyword>
<dbReference type="AlphaFoldDB" id="A0AAV2JM29"/>
<evidence type="ECO:0000256" key="12">
    <source>
        <dbReference type="ARBA" id="ARBA00023159"/>
    </source>
</evidence>
<dbReference type="InterPro" id="IPR034732">
    <property type="entry name" value="EPHD"/>
</dbReference>
<keyword evidence="6" id="KW-0053">Apoptosis</keyword>
<dbReference type="GO" id="GO:0008270">
    <property type="term" value="F:zinc ion binding"/>
    <property type="evidence" value="ECO:0007669"/>
    <property type="project" value="UniProtKB-KW"/>
</dbReference>
<dbReference type="PANTHER" id="PTHR13793">
    <property type="entry name" value="PHD FINGER PROTEINS"/>
    <property type="match status" value="1"/>
</dbReference>
<dbReference type="Pfam" id="PF13831">
    <property type="entry name" value="PHD_2"/>
    <property type="match status" value="1"/>
</dbReference>
<evidence type="ECO:0000256" key="11">
    <source>
        <dbReference type="ARBA" id="ARBA00023015"/>
    </source>
</evidence>
<dbReference type="InterPro" id="IPR011011">
    <property type="entry name" value="Znf_FYVE_PHD"/>
</dbReference>
<dbReference type="Proteomes" id="UP001497482">
    <property type="component" value="Chromosome 12"/>
</dbReference>
<dbReference type="InterPro" id="IPR013083">
    <property type="entry name" value="Znf_RING/FYVE/PHD"/>
</dbReference>
<protein>
    <recommendedName>
        <fullName evidence="18">Protein Jade-1</fullName>
    </recommendedName>
    <alternativeName>
        <fullName evidence="19">Jade family PHD finger protein 1</fullName>
    </alternativeName>
    <alternativeName>
        <fullName evidence="20">PHD finger protein 17</fullName>
    </alternativeName>
</protein>
<dbReference type="InterPro" id="IPR001965">
    <property type="entry name" value="Znf_PHD"/>
</dbReference>
<evidence type="ECO:0000256" key="1">
    <source>
        <dbReference type="ARBA" id="ARBA00004120"/>
    </source>
</evidence>
<dbReference type="PANTHER" id="PTHR13793:SF79">
    <property type="entry name" value="PROTEIN JADE-1"/>
    <property type="match status" value="1"/>
</dbReference>
<evidence type="ECO:0000256" key="19">
    <source>
        <dbReference type="ARBA" id="ARBA00041998"/>
    </source>
</evidence>
<dbReference type="SMART" id="SM00249">
    <property type="entry name" value="PHD"/>
    <property type="match status" value="1"/>
</dbReference>
<keyword evidence="13" id="KW-0804">Transcription</keyword>
<dbReference type="Gene3D" id="3.30.40.10">
    <property type="entry name" value="Zinc/RING finger domain, C3HC4 (zinc finger)"/>
    <property type="match status" value="2"/>
</dbReference>
<organism evidence="25 26">
    <name type="scientific">Knipowitschia caucasica</name>
    <name type="common">Caucasian dwarf goby</name>
    <name type="synonym">Pomatoschistus caucasicus</name>
    <dbReference type="NCBI Taxonomy" id="637954"/>
    <lineage>
        <taxon>Eukaryota</taxon>
        <taxon>Metazoa</taxon>
        <taxon>Chordata</taxon>
        <taxon>Craniata</taxon>
        <taxon>Vertebrata</taxon>
        <taxon>Euteleostomi</taxon>
        <taxon>Actinopterygii</taxon>
        <taxon>Neopterygii</taxon>
        <taxon>Teleostei</taxon>
        <taxon>Neoteleostei</taxon>
        <taxon>Acanthomorphata</taxon>
        <taxon>Gobiaria</taxon>
        <taxon>Gobiiformes</taxon>
        <taxon>Gobioidei</taxon>
        <taxon>Gobiidae</taxon>
        <taxon>Gobiinae</taxon>
        <taxon>Knipowitschia</taxon>
    </lineage>
</organism>
<keyword evidence="12" id="KW-0010">Activator</keyword>
<keyword evidence="10" id="KW-0862">Zinc</keyword>
<dbReference type="InterPro" id="IPR050701">
    <property type="entry name" value="Histone_Mod_Regulator"/>
</dbReference>
<evidence type="ECO:0000256" key="2">
    <source>
        <dbReference type="ARBA" id="ARBA00004123"/>
    </source>
</evidence>
<evidence type="ECO:0000259" key="24">
    <source>
        <dbReference type="PROSITE" id="PS51805"/>
    </source>
</evidence>
<keyword evidence="14" id="KW-0206">Cytoskeleton</keyword>
<dbReference type="InterPro" id="IPR019786">
    <property type="entry name" value="Zinc_finger_PHD-type_CS"/>
</dbReference>
<comment type="similarity">
    <text evidence="17">Belongs to the JADE family.</text>
</comment>
<gene>
    <name evidence="25" type="ORF">KC01_LOCUS7705</name>
</gene>
<accession>A0AAV2JM29</accession>